<dbReference type="eggNOG" id="COG2267">
    <property type="taxonomic scope" value="Bacteria"/>
</dbReference>
<dbReference type="GO" id="GO:0004806">
    <property type="term" value="F:triacylglycerol lipase activity"/>
    <property type="evidence" value="ECO:0007669"/>
    <property type="project" value="TreeGrafter"/>
</dbReference>
<dbReference type="EMBL" id="CP001958">
    <property type="protein sequence ID" value="ADG96708.1"/>
    <property type="molecule type" value="Genomic_DNA"/>
</dbReference>
<name>D6ZAG6_SEGRD</name>
<dbReference type="RefSeq" id="WP_013137164.1">
    <property type="nucleotide sequence ID" value="NC_014168.1"/>
</dbReference>
<dbReference type="OrthoDB" id="8957634at2"/>
<dbReference type="Proteomes" id="UP000002247">
    <property type="component" value="Chromosome"/>
</dbReference>
<keyword evidence="3" id="KW-1185">Reference proteome</keyword>
<sequence length="314" mass="34353">MNEAQQAIPRRTGFAHNERPGHAPVQLFYEEFGAATDPTVLLVMGLGAQMLLWPTDLCEELARLGFHVVRFDNRDIGLSSRLDGLQSKATLPFRLVRLFLGLPSAMPYSLHDMASDAIAVLDHVGAPRAHVVGASMGGMISQLLAADHPDRVLSLGLFFTCAIERFAIAPRAKILAFFAETAPKNPTREQEIDAFVRSYEHLAGRHYPLETELLRRECEAMWDRNPDAEGPMRQLDAIIGTGSIAASAARIDRPTVIIHGSDDPVIRVSCGESLARLIPGAKLNVVDGMGHTLPLVLLDFFVEELTANFARAQA</sequence>
<evidence type="ECO:0000259" key="1">
    <source>
        <dbReference type="Pfam" id="PF00561"/>
    </source>
</evidence>
<proteinExistence type="predicted"/>
<dbReference type="Gene3D" id="3.40.50.1820">
    <property type="entry name" value="alpha/beta hydrolase"/>
    <property type="match status" value="1"/>
</dbReference>
<protein>
    <submittedName>
        <fullName evidence="2">Alpha/beta hydrolase fold protein</fullName>
    </submittedName>
</protein>
<gene>
    <name evidence="2" type="ordered locus">Srot_0219</name>
</gene>
<feature type="domain" description="AB hydrolase-1" evidence="1">
    <location>
        <begin position="38"/>
        <end position="293"/>
    </location>
</feature>
<accession>D6ZAG6</accession>
<dbReference type="STRING" id="640132.Srot_0219"/>
<evidence type="ECO:0000313" key="2">
    <source>
        <dbReference type="EMBL" id="ADG96708.1"/>
    </source>
</evidence>
<dbReference type="InterPro" id="IPR000073">
    <property type="entry name" value="AB_hydrolase_1"/>
</dbReference>
<dbReference type="PANTHER" id="PTHR43433:SF5">
    <property type="entry name" value="AB HYDROLASE-1 DOMAIN-CONTAINING PROTEIN"/>
    <property type="match status" value="1"/>
</dbReference>
<keyword evidence="2" id="KW-0378">Hydrolase</keyword>
<evidence type="ECO:0000313" key="3">
    <source>
        <dbReference type="Proteomes" id="UP000002247"/>
    </source>
</evidence>
<reference evidence="2 3" key="1">
    <citation type="journal article" date="2010" name="Stand. Genomic Sci.">
        <title>Complete genome sequence of Segniliparus rotundus type strain (CDC 1076).</title>
        <authorList>
            <person name="Sikorski J."/>
            <person name="Lapidus A."/>
            <person name="Copeland A."/>
            <person name="Misra M."/>
            <person name="Glavina Del Rio T."/>
            <person name="Nolan M."/>
            <person name="Lucas S."/>
            <person name="Chen F."/>
            <person name="Tice H."/>
            <person name="Cheng J.F."/>
            <person name="Jando M."/>
            <person name="Schneider S."/>
            <person name="Bruce D."/>
            <person name="Goodwin L."/>
            <person name="Pitluck S."/>
            <person name="Liolios K."/>
            <person name="Mikhailova N."/>
            <person name="Pati A."/>
            <person name="Ivanova N."/>
            <person name="Mavromatis K."/>
            <person name="Chen A."/>
            <person name="Palaniappan K."/>
            <person name="Chertkov O."/>
            <person name="Land M."/>
            <person name="Hauser L."/>
            <person name="Chang Y.J."/>
            <person name="Jeffries C.D."/>
            <person name="Brettin T."/>
            <person name="Detter J.C."/>
            <person name="Han C."/>
            <person name="Rohde M."/>
            <person name="Goker M."/>
            <person name="Bristow J."/>
            <person name="Eisen J.A."/>
            <person name="Markowitz V."/>
            <person name="Hugenholtz P."/>
            <person name="Kyrpides N.C."/>
            <person name="Klenk H.P."/>
        </authorList>
    </citation>
    <scope>NUCLEOTIDE SEQUENCE [LARGE SCALE GENOMIC DNA]</scope>
    <source>
        <strain evidence="3">ATCC BAA-972 / CDC 1076 / CIP 108378 / DSM 44985 / JCM 13578</strain>
    </source>
</reference>
<dbReference type="HOGENOM" id="CLU_020336_0_1_11"/>
<dbReference type="GO" id="GO:0046503">
    <property type="term" value="P:glycerolipid catabolic process"/>
    <property type="evidence" value="ECO:0007669"/>
    <property type="project" value="TreeGrafter"/>
</dbReference>
<dbReference type="Pfam" id="PF00561">
    <property type="entry name" value="Abhydrolase_1"/>
    <property type="match status" value="1"/>
</dbReference>
<dbReference type="SUPFAM" id="SSF53474">
    <property type="entry name" value="alpha/beta-Hydrolases"/>
    <property type="match status" value="1"/>
</dbReference>
<dbReference type="PANTHER" id="PTHR43433">
    <property type="entry name" value="HYDROLASE, ALPHA/BETA FOLD FAMILY PROTEIN"/>
    <property type="match status" value="1"/>
</dbReference>
<dbReference type="InterPro" id="IPR050471">
    <property type="entry name" value="AB_hydrolase"/>
</dbReference>
<dbReference type="KEGG" id="srt:Srot_0219"/>
<dbReference type="InterPro" id="IPR029058">
    <property type="entry name" value="AB_hydrolase_fold"/>
</dbReference>
<dbReference type="AlphaFoldDB" id="D6ZAG6"/>
<organism evidence="2 3">
    <name type="scientific">Segniliparus rotundus (strain ATCC BAA-972 / CDC 1076 / CIP 108378 / DSM 44985 / JCM 13578)</name>
    <dbReference type="NCBI Taxonomy" id="640132"/>
    <lineage>
        <taxon>Bacteria</taxon>
        <taxon>Bacillati</taxon>
        <taxon>Actinomycetota</taxon>
        <taxon>Actinomycetes</taxon>
        <taxon>Mycobacteriales</taxon>
        <taxon>Segniliparaceae</taxon>
        <taxon>Segniliparus</taxon>
    </lineage>
</organism>